<evidence type="ECO:0000313" key="1">
    <source>
        <dbReference type="EMBL" id="KKL81422.1"/>
    </source>
</evidence>
<protein>
    <submittedName>
        <fullName evidence="1">Uncharacterized protein</fullName>
    </submittedName>
</protein>
<proteinExistence type="predicted"/>
<name>A0A0F9I225_9ZZZZ</name>
<organism evidence="1">
    <name type="scientific">marine sediment metagenome</name>
    <dbReference type="NCBI Taxonomy" id="412755"/>
    <lineage>
        <taxon>unclassified sequences</taxon>
        <taxon>metagenomes</taxon>
        <taxon>ecological metagenomes</taxon>
    </lineage>
</organism>
<gene>
    <name evidence="1" type="ORF">LCGC14_1994900</name>
</gene>
<reference evidence="1" key="1">
    <citation type="journal article" date="2015" name="Nature">
        <title>Complex archaea that bridge the gap between prokaryotes and eukaryotes.</title>
        <authorList>
            <person name="Spang A."/>
            <person name="Saw J.H."/>
            <person name="Jorgensen S.L."/>
            <person name="Zaremba-Niedzwiedzka K."/>
            <person name="Martijn J."/>
            <person name="Lind A.E."/>
            <person name="van Eijk R."/>
            <person name="Schleper C."/>
            <person name="Guy L."/>
            <person name="Ettema T.J."/>
        </authorList>
    </citation>
    <scope>NUCLEOTIDE SEQUENCE</scope>
</reference>
<dbReference type="EMBL" id="LAZR01022567">
    <property type="protein sequence ID" value="KKL81422.1"/>
    <property type="molecule type" value="Genomic_DNA"/>
</dbReference>
<accession>A0A0F9I225</accession>
<comment type="caution">
    <text evidence="1">The sequence shown here is derived from an EMBL/GenBank/DDBJ whole genome shotgun (WGS) entry which is preliminary data.</text>
</comment>
<dbReference type="AlphaFoldDB" id="A0A0F9I225"/>
<sequence length="113" mass="12789">MSHVTDRLDARATIARIAGLPAQCRGRYELRLVWGTQRPIISRPYTEGYWTNPAACMRPLGHPDYHVEVQARISVGQDYFMGWRLESALLTPAGARCLDKTGRVDIISAYLDR</sequence>